<accession>A0A0F0LIC6</accession>
<feature type="transmembrane region" description="Helical" evidence="5">
    <location>
        <begin position="40"/>
        <end position="65"/>
    </location>
</feature>
<feature type="transmembrane region" description="Helical" evidence="5">
    <location>
        <begin position="294"/>
        <end position="316"/>
    </location>
</feature>
<dbReference type="PANTHER" id="PTHR23528:SF1">
    <property type="entry name" value="MAJOR FACILITATOR SUPERFAMILY (MFS) PROFILE DOMAIN-CONTAINING PROTEIN"/>
    <property type="match status" value="1"/>
</dbReference>
<feature type="transmembrane region" description="Helical" evidence="5">
    <location>
        <begin position="178"/>
        <end position="198"/>
    </location>
</feature>
<feature type="transmembrane region" description="Helical" evidence="5">
    <location>
        <begin position="204"/>
        <end position="226"/>
    </location>
</feature>
<proteinExistence type="predicted"/>
<dbReference type="Pfam" id="PF07690">
    <property type="entry name" value="MFS_1"/>
    <property type="match status" value="1"/>
</dbReference>
<comment type="subcellular location">
    <subcellularLocation>
        <location evidence="1">Cell membrane</location>
        <topology evidence="1">Multi-pass membrane protein</topology>
    </subcellularLocation>
</comment>
<dbReference type="GO" id="GO:0005886">
    <property type="term" value="C:plasma membrane"/>
    <property type="evidence" value="ECO:0007669"/>
    <property type="project" value="UniProtKB-SubCell"/>
</dbReference>
<feature type="transmembrane region" description="Helical" evidence="5">
    <location>
        <begin position="85"/>
        <end position="107"/>
    </location>
</feature>
<evidence type="ECO:0000256" key="3">
    <source>
        <dbReference type="ARBA" id="ARBA00022989"/>
    </source>
</evidence>
<dbReference type="Gene3D" id="1.20.1250.20">
    <property type="entry name" value="MFS general substrate transporter like domains"/>
    <property type="match status" value="2"/>
</dbReference>
<dbReference type="Proteomes" id="UP000033740">
    <property type="component" value="Unassembled WGS sequence"/>
</dbReference>
<keyword evidence="2 5" id="KW-0812">Transmembrane</keyword>
<organism evidence="7 8">
    <name type="scientific">Microbacterium azadirachtae</name>
    <dbReference type="NCBI Taxonomy" id="582680"/>
    <lineage>
        <taxon>Bacteria</taxon>
        <taxon>Bacillati</taxon>
        <taxon>Actinomycetota</taxon>
        <taxon>Actinomycetes</taxon>
        <taxon>Micrococcales</taxon>
        <taxon>Microbacteriaceae</taxon>
        <taxon>Microbacterium</taxon>
    </lineage>
</organism>
<dbReference type="EMBL" id="JYIX01000039">
    <property type="protein sequence ID" value="KJL31276.1"/>
    <property type="molecule type" value="Genomic_DNA"/>
</dbReference>
<keyword evidence="8" id="KW-1185">Reference proteome</keyword>
<dbReference type="InterPro" id="IPR036259">
    <property type="entry name" value="MFS_trans_sf"/>
</dbReference>
<dbReference type="PATRIC" id="fig|582680.6.peg.3482"/>
<reference evidence="7 8" key="1">
    <citation type="submission" date="2015-02" db="EMBL/GenBank/DDBJ databases">
        <title>Draft genome sequences of ten Microbacterium spp. with emphasis on heavy metal contaminated environments.</title>
        <authorList>
            <person name="Corretto E."/>
        </authorList>
    </citation>
    <scope>NUCLEOTIDE SEQUENCE [LARGE SCALE GENOMIC DNA]</scope>
    <source>
        <strain evidence="7 8">ARN176</strain>
    </source>
</reference>
<protein>
    <submittedName>
        <fullName evidence="7">Major Facilitator Superfamily protein</fullName>
    </submittedName>
</protein>
<feature type="transmembrane region" description="Helical" evidence="5">
    <location>
        <begin position="423"/>
        <end position="442"/>
    </location>
</feature>
<feature type="transmembrane region" description="Helical" evidence="5">
    <location>
        <begin position="261"/>
        <end position="282"/>
    </location>
</feature>
<evidence type="ECO:0000313" key="8">
    <source>
        <dbReference type="Proteomes" id="UP000033740"/>
    </source>
</evidence>
<evidence type="ECO:0000256" key="4">
    <source>
        <dbReference type="ARBA" id="ARBA00023136"/>
    </source>
</evidence>
<comment type="caution">
    <text evidence="7">The sequence shown here is derived from an EMBL/GenBank/DDBJ whole genome shotgun (WGS) entry which is preliminary data.</text>
</comment>
<evidence type="ECO:0000256" key="2">
    <source>
        <dbReference type="ARBA" id="ARBA00022692"/>
    </source>
</evidence>
<evidence type="ECO:0000256" key="5">
    <source>
        <dbReference type="SAM" id="Phobius"/>
    </source>
</evidence>
<dbReference type="STRING" id="582680.RS86_03395"/>
<feature type="transmembrane region" description="Helical" evidence="5">
    <location>
        <begin position="353"/>
        <end position="379"/>
    </location>
</feature>
<dbReference type="RefSeq" id="WP_045273431.1">
    <property type="nucleotide sequence ID" value="NZ_JYIX01000039.1"/>
</dbReference>
<dbReference type="InterPro" id="IPR020846">
    <property type="entry name" value="MFS_dom"/>
</dbReference>
<dbReference type="AlphaFoldDB" id="A0A0F0LIC6"/>
<name>A0A0F0LIC6_9MICO</name>
<keyword evidence="3 5" id="KW-1133">Transmembrane helix</keyword>
<keyword evidence="4 5" id="KW-0472">Membrane</keyword>
<evidence type="ECO:0000313" key="7">
    <source>
        <dbReference type="EMBL" id="KJL31276.1"/>
    </source>
</evidence>
<feature type="transmembrane region" description="Helical" evidence="5">
    <location>
        <begin position="119"/>
        <end position="137"/>
    </location>
</feature>
<evidence type="ECO:0000256" key="1">
    <source>
        <dbReference type="ARBA" id="ARBA00004651"/>
    </source>
</evidence>
<dbReference type="InterPro" id="IPR011701">
    <property type="entry name" value="MFS"/>
</dbReference>
<gene>
    <name evidence="7" type="ORF">RS86_03395</name>
</gene>
<feature type="transmembrane region" description="Helical" evidence="5">
    <location>
        <begin position="391"/>
        <end position="411"/>
    </location>
</feature>
<dbReference type="SUPFAM" id="SSF103473">
    <property type="entry name" value="MFS general substrate transporter"/>
    <property type="match status" value="1"/>
</dbReference>
<dbReference type="PANTHER" id="PTHR23528">
    <property type="match status" value="1"/>
</dbReference>
<sequence>MSSVSGSAAGNPSGMTAASTVVSHEHHWFKEPNEPAPKKYVAWLFIAQFVFFVALLGPAIVGVGIKISSLVASGAIPENGATGAAAVLGGFGALFATAANVIFGRLSDRTTSRWGRRRIWIVGGTLIMTVGLGVMAVGPDLLWATVGWSIAQLGANMTLAPFIATLADQVPRVQRGSVAAWLGIAQNAGVVGGVYVAQWFLNNLVIMFVGPALLAIVAMALFAFVLPDKVLPVKPPAATFRDWWETFWVSPRKYPDYALAWWSRFLITFASFGFTAFRFFYLQNHIGIKNPADIVGVISLSTLIFTGTLVVAAYAAGKLSDRLNRRKIFVWSSTVLFAIGTVSLILIKDVPSFYILEALMGVAYGIYVGVDLALVVDVLPNPDDSGKDLGVFNIANALPQTIAPMVGGILVYVGDPTGNNYTLWFSVLGVAALIGALVIFPIKKVR</sequence>
<dbReference type="PROSITE" id="PS50850">
    <property type="entry name" value="MFS"/>
    <property type="match status" value="1"/>
</dbReference>
<evidence type="ECO:0000259" key="6">
    <source>
        <dbReference type="PROSITE" id="PS50850"/>
    </source>
</evidence>
<feature type="transmembrane region" description="Helical" evidence="5">
    <location>
        <begin position="328"/>
        <end position="347"/>
    </location>
</feature>
<dbReference type="GO" id="GO:0022857">
    <property type="term" value="F:transmembrane transporter activity"/>
    <property type="evidence" value="ECO:0007669"/>
    <property type="project" value="InterPro"/>
</dbReference>
<feature type="domain" description="Major facilitator superfamily (MFS) profile" evidence="6">
    <location>
        <begin position="213"/>
        <end position="446"/>
    </location>
</feature>